<dbReference type="HOGENOM" id="CLU_2063883_0_0_1"/>
<feature type="region of interest" description="Disordered" evidence="1">
    <location>
        <begin position="53"/>
        <end position="95"/>
    </location>
</feature>
<dbReference type="AlphaFoldDB" id="B4GGR2"/>
<keyword evidence="3" id="KW-1185">Reference proteome</keyword>
<evidence type="ECO:0000313" key="2">
    <source>
        <dbReference type="EMBL" id="EDW35682.1"/>
    </source>
</evidence>
<gene>
    <name evidence="2" type="primary">Dper\GL17392</name>
    <name evidence="2" type="ORF">Dper_GL17392</name>
</gene>
<reference evidence="2 3" key="1">
    <citation type="journal article" date="2007" name="Nature">
        <title>Evolution of genes and genomes on the Drosophila phylogeny.</title>
        <authorList>
            <consortium name="Drosophila 12 Genomes Consortium"/>
            <person name="Clark A.G."/>
            <person name="Eisen M.B."/>
            <person name="Smith D.R."/>
            <person name="Bergman C.M."/>
            <person name="Oliver B."/>
            <person name="Markow T.A."/>
            <person name="Kaufman T.C."/>
            <person name="Kellis M."/>
            <person name="Gelbart W."/>
            <person name="Iyer V.N."/>
            <person name="Pollard D.A."/>
            <person name="Sackton T.B."/>
            <person name="Larracuente A.M."/>
            <person name="Singh N.D."/>
            <person name="Abad J.P."/>
            <person name="Abt D.N."/>
            <person name="Adryan B."/>
            <person name="Aguade M."/>
            <person name="Akashi H."/>
            <person name="Anderson W.W."/>
            <person name="Aquadro C.F."/>
            <person name="Ardell D.H."/>
            <person name="Arguello R."/>
            <person name="Artieri C.G."/>
            <person name="Barbash D.A."/>
            <person name="Barker D."/>
            <person name="Barsanti P."/>
            <person name="Batterham P."/>
            <person name="Batzoglou S."/>
            <person name="Begun D."/>
            <person name="Bhutkar A."/>
            <person name="Blanco E."/>
            <person name="Bosak S.A."/>
            <person name="Bradley R.K."/>
            <person name="Brand A.D."/>
            <person name="Brent M.R."/>
            <person name="Brooks A.N."/>
            <person name="Brown R.H."/>
            <person name="Butlin R.K."/>
            <person name="Caggese C."/>
            <person name="Calvi B.R."/>
            <person name="Bernardo de Carvalho A."/>
            <person name="Caspi A."/>
            <person name="Castrezana S."/>
            <person name="Celniker S.E."/>
            <person name="Chang J.L."/>
            <person name="Chapple C."/>
            <person name="Chatterji S."/>
            <person name="Chinwalla A."/>
            <person name="Civetta A."/>
            <person name="Clifton S.W."/>
            <person name="Comeron J.M."/>
            <person name="Costello J.C."/>
            <person name="Coyne J.A."/>
            <person name="Daub J."/>
            <person name="David R.G."/>
            <person name="Delcher A.L."/>
            <person name="Delehaunty K."/>
            <person name="Do C.B."/>
            <person name="Ebling H."/>
            <person name="Edwards K."/>
            <person name="Eickbush T."/>
            <person name="Evans J.D."/>
            <person name="Filipski A."/>
            <person name="Findeiss S."/>
            <person name="Freyhult E."/>
            <person name="Fulton L."/>
            <person name="Fulton R."/>
            <person name="Garcia A.C."/>
            <person name="Gardiner A."/>
            <person name="Garfield D.A."/>
            <person name="Garvin B.E."/>
            <person name="Gibson G."/>
            <person name="Gilbert D."/>
            <person name="Gnerre S."/>
            <person name="Godfrey J."/>
            <person name="Good R."/>
            <person name="Gotea V."/>
            <person name="Gravely B."/>
            <person name="Greenberg A.J."/>
            <person name="Griffiths-Jones S."/>
            <person name="Gross S."/>
            <person name="Guigo R."/>
            <person name="Gustafson E.A."/>
            <person name="Haerty W."/>
            <person name="Hahn M.W."/>
            <person name="Halligan D.L."/>
            <person name="Halpern A.L."/>
            <person name="Halter G.M."/>
            <person name="Han M.V."/>
            <person name="Heger A."/>
            <person name="Hillier L."/>
            <person name="Hinrichs A.S."/>
            <person name="Holmes I."/>
            <person name="Hoskins R.A."/>
            <person name="Hubisz M.J."/>
            <person name="Hultmark D."/>
            <person name="Huntley M.A."/>
            <person name="Jaffe D.B."/>
            <person name="Jagadeeshan S."/>
            <person name="Jeck W.R."/>
            <person name="Johnson J."/>
            <person name="Jones C.D."/>
            <person name="Jordan W.C."/>
            <person name="Karpen G.H."/>
            <person name="Kataoka E."/>
            <person name="Keightley P.D."/>
            <person name="Kheradpour P."/>
            <person name="Kirkness E.F."/>
            <person name="Koerich L.B."/>
            <person name="Kristiansen K."/>
            <person name="Kudrna D."/>
            <person name="Kulathinal R.J."/>
            <person name="Kumar S."/>
            <person name="Kwok R."/>
            <person name="Lander E."/>
            <person name="Langley C.H."/>
            <person name="Lapoint R."/>
            <person name="Lazzaro B.P."/>
            <person name="Lee S.J."/>
            <person name="Levesque L."/>
            <person name="Li R."/>
            <person name="Lin C.F."/>
            <person name="Lin M.F."/>
            <person name="Lindblad-Toh K."/>
            <person name="Llopart A."/>
            <person name="Long M."/>
            <person name="Low L."/>
            <person name="Lozovsky E."/>
            <person name="Lu J."/>
            <person name="Luo M."/>
            <person name="Machado C.A."/>
            <person name="Makalowski W."/>
            <person name="Marzo M."/>
            <person name="Matsuda M."/>
            <person name="Matzkin L."/>
            <person name="McAllister B."/>
            <person name="McBride C.S."/>
            <person name="McKernan B."/>
            <person name="McKernan K."/>
            <person name="Mendez-Lago M."/>
            <person name="Minx P."/>
            <person name="Mollenhauer M.U."/>
            <person name="Montooth K."/>
            <person name="Mount S.M."/>
            <person name="Mu X."/>
            <person name="Myers E."/>
            <person name="Negre B."/>
            <person name="Newfeld S."/>
            <person name="Nielsen R."/>
            <person name="Noor M.A."/>
            <person name="O'Grady P."/>
            <person name="Pachter L."/>
            <person name="Papaceit M."/>
            <person name="Parisi M.J."/>
            <person name="Parisi M."/>
            <person name="Parts L."/>
            <person name="Pedersen J.S."/>
            <person name="Pesole G."/>
            <person name="Phillippy A.M."/>
            <person name="Ponting C.P."/>
            <person name="Pop M."/>
            <person name="Porcelli D."/>
            <person name="Powell J.R."/>
            <person name="Prohaska S."/>
            <person name="Pruitt K."/>
            <person name="Puig M."/>
            <person name="Quesneville H."/>
            <person name="Ram K.R."/>
            <person name="Rand D."/>
            <person name="Rasmussen M.D."/>
            <person name="Reed L.K."/>
            <person name="Reenan R."/>
            <person name="Reily A."/>
            <person name="Remington K.A."/>
            <person name="Rieger T.T."/>
            <person name="Ritchie M.G."/>
            <person name="Robin C."/>
            <person name="Rogers Y.H."/>
            <person name="Rohde C."/>
            <person name="Rozas J."/>
            <person name="Rubenfield M.J."/>
            <person name="Ruiz A."/>
            <person name="Russo S."/>
            <person name="Salzberg S.L."/>
            <person name="Sanchez-Gracia A."/>
            <person name="Saranga D.J."/>
            <person name="Sato H."/>
            <person name="Schaeffer S.W."/>
            <person name="Schatz M.C."/>
            <person name="Schlenke T."/>
            <person name="Schwartz R."/>
            <person name="Segarra C."/>
            <person name="Singh R.S."/>
            <person name="Sirot L."/>
            <person name="Sirota M."/>
            <person name="Sisneros N.B."/>
            <person name="Smith C.D."/>
            <person name="Smith T.F."/>
            <person name="Spieth J."/>
            <person name="Stage D.E."/>
            <person name="Stark A."/>
            <person name="Stephan W."/>
            <person name="Strausberg R.L."/>
            <person name="Strempel S."/>
            <person name="Sturgill D."/>
            <person name="Sutton G."/>
            <person name="Sutton G.G."/>
            <person name="Tao W."/>
            <person name="Teichmann S."/>
            <person name="Tobari Y.N."/>
            <person name="Tomimura Y."/>
            <person name="Tsolas J.M."/>
            <person name="Valente V.L."/>
            <person name="Venter E."/>
            <person name="Venter J.C."/>
            <person name="Vicario S."/>
            <person name="Vieira F.G."/>
            <person name="Vilella A.J."/>
            <person name="Villasante A."/>
            <person name="Walenz B."/>
            <person name="Wang J."/>
            <person name="Wasserman M."/>
            <person name="Watts T."/>
            <person name="Wilson D."/>
            <person name="Wilson R.K."/>
            <person name="Wing R.A."/>
            <person name="Wolfner M.F."/>
            <person name="Wong A."/>
            <person name="Wong G.K."/>
            <person name="Wu C.I."/>
            <person name="Wu G."/>
            <person name="Yamamoto D."/>
            <person name="Yang H.P."/>
            <person name="Yang S.P."/>
            <person name="Yorke J.A."/>
            <person name="Yoshida K."/>
            <person name="Zdobnov E."/>
            <person name="Zhang P."/>
            <person name="Zhang Y."/>
            <person name="Zimin A.V."/>
            <person name="Baldwin J."/>
            <person name="Abdouelleil A."/>
            <person name="Abdulkadir J."/>
            <person name="Abebe A."/>
            <person name="Abera B."/>
            <person name="Abreu J."/>
            <person name="Acer S.C."/>
            <person name="Aftuck L."/>
            <person name="Alexander A."/>
            <person name="An P."/>
            <person name="Anderson E."/>
            <person name="Anderson S."/>
            <person name="Arachi H."/>
            <person name="Azer M."/>
            <person name="Bachantsang P."/>
            <person name="Barry A."/>
            <person name="Bayul T."/>
            <person name="Berlin A."/>
            <person name="Bessette D."/>
            <person name="Bloom T."/>
            <person name="Blye J."/>
            <person name="Boguslavskiy L."/>
            <person name="Bonnet C."/>
            <person name="Boukhgalter B."/>
            <person name="Bourzgui I."/>
            <person name="Brown A."/>
            <person name="Cahill P."/>
            <person name="Channer S."/>
            <person name="Cheshatsang Y."/>
            <person name="Chuda L."/>
            <person name="Citroen M."/>
            <person name="Collymore A."/>
            <person name="Cooke P."/>
            <person name="Costello M."/>
            <person name="D'Aco K."/>
            <person name="Daza R."/>
            <person name="De Haan G."/>
            <person name="DeGray S."/>
            <person name="DeMaso C."/>
            <person name="Dhargay N."/>
            <person name="Dooley K."/>
            <person name="Dooley E."/>
            <person name="Doricent M."/>
            <person name="Dorje P."/>
            <person name="Dorjee K."/>
            <person name="Dupes A."/>
            <person name="Elong R."/>
            <person name="Falk J."/>
            <person name="Farina A."/>
            <person name="Faro S."/>
            <person name="Ferguson D."/>
            <person name="Fisher S."/>
            <person name="Foley C.D."/>
            <person name="Franke A."/>
            <person name="Friedrich D."/>
            <person name="Gadbois L."/>
            <person name="Gearin G."/>
            <person name="Gearin C.R."/>
            <person name="Giannoukos G."/>
            <person name="Goode T."/>
            <person name="Graham J."/>
            <person name="Grandbois E."/>
            <person name="Grewal S."/>
            <person name="Gyaltsen K."/>
            <person name="Hafez N."/>
            <person name="Hagos B."/>
            <person name="Hall J."/>
            <person name="Henson C."/>
            <person name="Hollinger A."/>
            <person name="Honan T."/>
            <person name="Huard M.D."/>
            <person name="Hughes L."/>
            <person name="Hurhula B."/>
            <person name="Husby M.E."/>
            <person name="Kamat A."/>
            <person name="Kanga B."/>
            <person name="Kashin S."/>
            <person name="Khazanovich D."/>
            <person name="Kisner P."/>
            <person name="Lance K."/>
            <person name="Lara M."/>
            <person name="Lee W."/>
            <person name="Lennon N."/>
            <person name="Letendre F."/>
            <person name="LeVine R."/>
            <person name="Lipovsky A."/>
            <person name="Liu X."/>
            <person name="Liu J."/>
            <person name="Liu S."/>
            <person name="Lokyitsang T."/>
            <person name="Lokyitsang Y."/>
            <person name="Lubonja R."/>
            <person name="Lui A."/>
            <person name="MacDonald P."/>
            <person name="Magnisalis V."/>
            <person name="Maru K."/>
            <person name="Matthews C."/>
            <person name="McCusker W."/>
            <person name="McDonough S."/>
            <person name="Mehta T."/>
            <person name="Meldrim J."/>
            <person name="Meneus L."/>
            <person name="Mihai O."/>
            <person name="Mihalev A."/>
            <person name="Mihova T."/>
            <person name="Mittelman R."/>
            <person name="Mlenga V."/>
            <person name="Montmayeur A."/>
            <person name="Mulrain L."/>
            <person name="Navidi A."/>
            <person name="Naylor J."/>
            <person name="Negash T."/>
            <person name="Nguyen T."/>
            <person name="Nguyen N."/>
            <person name="Nicol R."/>
            <person name="Norbu C."/>
            <person name="Norbu N."/>
            <person name="Novod N."/>
            <person name="O'Neill B."/>
            <person name="Osman S."/>
            <person name="Markiewicz E."/>
            <person name="Oyono O.L."/>
            <person name="Patti C."/>
            <person name="Phunkhang P."/>
            <person name="Pierre F."/>
            <person name="Priest M."/>
            <person name="Raghuraman S."/>
            <person name="Rege F."/>
            <person name="Reyes R."/>
            <person name="Rise C."/>
            <person name="Rogov P."/>
            <person name="Ross K."/>
            <person name="Ryan E."/>
            <person name="Settipalli S."/>
            <person name="Shea T."/>
            <person name="Sherpa N."/>
            <person name="Shi L."/>
            <person name="Shih D."/>
            <person name="Sparrow T."/>
            <person name="Spaulding J."/>
            <person name="Stalker J."/>
            <person name="Stange-Thomann N."/>
            <person name="Stavropoulos S."/>
            <person name="Stone C."/>
            <person name="Strader C."/>
            <person name="Tesfaye S."/>
            <person name="Thomson T."/>
            <person name="Thoulutsang Y."/>
            <person name="Thoulutsang D."/>
            <person name="Topham K."/>
            <person name="Topping I."/>
            <person name="Tsamla T."/>
            <person name="Vassiliev H."/>
            <person name="Vo A."/>
            <person name="Wangchuk T."/>
            <person name="Wangdi T."/>
            <person name="Weiand M."/>
            <person name="Wilkinson J."/>
            <person name="Wilson A."/>
            <person name="Yadav S."/>
            <person name="Young G."/>
            <person name="Yu Q."/>
            <person name="Zembek L."/>
            <person name="Zhong D."/>
            <person name="Zimmer A."/>
            <person name="Zwirko Z."/>
            <person name="Jaffe D.B."/>
            <person name="Alvarez P."/>
            <person name="Brockman W."/>
            <person name="Butler J."/>
            <person name="Chin C."/>
            <person name="Gnerre S."/>
            <person name="Grabherr M."/>
            <person name="Kleber M."/>
            <person name="Mauceli E."/>
            <person name="MacCallum I."/>
        </authorList>
    </citation>
    <scope>NUCLEOTIDE SEQUENCE [LARGE SCALE GENOMIC DNA]</scope>
    <source>
        <strain evidence="3">MSH-3 / Tucson 14011-0111.49</strain>
    </source>
</reference>
<dbReference type="EMBL" id="CH479183">
    <property type="protein sequence ID" value="EDW35682.1"/>
    <property type="molecule type" value="Genomic_DNA"/>
</dbReference>
<organism evidence="3">
    <name type="scientific">Drosophila persimilis</name>
    <name type="common">Fruit fly</name>
    <dbReference type="NCBI Taxonomy" id="7234"/>
    <lineage>
        <taxon>Eukaryota</taxon>
        <taxon>Metazoa</taxon>
        <taxon>Ecdysozoa</taxon>
        <taxon>Arthropoda</taxon>
        <taxon>Hexapoda</taxon>
        <taxon>Insecta</taxon>
        <taxon>Pterygota</taxon>
        <taxon>Neoptera</taxon>
        <taxon>Endopterygota</taxon>
        <taxon>Diptera</taxon>
        <taxon>Brachycera</taxon>
        <taxon>Muscomorpha</taxon>
        <taxon>Ephydroidea</taxon>
        <taxon>Drosophilidae</taxon>
        <taxon>Drosophila</taxon>
        <taxon>Sophophora</taxon>
    </lineage>
</organism>
<evidence type="ECO:0000256" key="1">
    <source>
        <dbReference type="SAM" id="MobiDB-lite"/>
    </source>
</evidence>
<dbReference type="Proteomes" id="UP000008744">
    <property type="component" value="Unassembled WGS sequence"/>
</dbReference>
<protein>
    <submittedName>
        <fullName evidence="2">GL17392</fullName>
    </submittedName>
</protein>
<sequence length="119" mass="12762">MRLDAIRAILSNLMEARSGGTEGVPSASAAAAEHTPLPQSAAAITPEIVAPASVAVTDNGRKRRRRGSQQQQQHPIIPQPIPASEDDDGQWTDCSPVEDHYWMEEASSLCESDCPHGAY</sequence>
<evidence type="ECO:0000313" key="3">
    <source>
        <dbReference type="Proteomes" id="UP000008744"/>
    </source>
</evidence>
<proteinExistence type="predicted"/>
<name>B4GGR2_DROPE</name>
<accession>B4GGR2</accession>
<dbReference type="OMA" id="WTDCSPV"/>